<dbReference type="Pfam" id="PF16236">
    <property type="entry name" value="DUF4895"/>
    <property type="match status" value="1"/>
</dbReference>
<sequence length="266" mass="31693">MIYENSFKELKKISIEYFNEKKDKLDDAYEHLIAFSIFDINNRFPSLNLFFDNNGRSFLSLMPGKPSMYMSALYPTKIDNKEIDILKERYYRLSKKYNKNVNININMSIYQSPLIIPSFFIEGNENIIKKYILSEKLKGVKYISLSKYIDTVLLDFILNSYNTWYFQGVYLYYTLNEVHFVFDIPNDFNNKTLAIELGKLTKLYVIRNNPLLSESYKIPDMNIKKPVLMVLKTNVWNLKEFDLEYIRKDIIDKINNSYQCVLNVFK</sequence>
<evidence type="ECO:0000313" key="2">
    <source>
        <dbReference type="Proteomes" id="UP000184334"/>
    </source>
</evidence>
<dbReference type="EMBL" id="FQUI01000005">
    <property type="protein sequence ID" value="SHE49656.1"/>
    <property type="molecule type" value="Genomic_DNA"/>
</dbReference>
<name>A0A1M4TZ83_MARH1</name>
<dbReference type="Proteomes" id="UP000184334">
    <property type="component" value="Unassembled WGS sequence"/>
</dbReference>
<comment type="caution">
    <text evidence="1">The sequence shown here is derived from an EMBL/GenBank/DDBJ whole genome shotgun (WGS) entry which is preliminary data.</text>
</comment>
<dbReference type="OrthoDB" id="48064at2"/>
<keyword evidence="2" id="KW-1185">Reference proteome</keyword>
<dbReference type="InterPro" id="IPR032606">
    <property type="entry name" value="DUF4895"/>
</dbReference>
<protein>
    <submittedName>
        <fullName evidence="1">Uncharacterized protein</fullName>
    </submittedName>
</protein>
<reference evidence="1" key="1">
    <citation type="submission" date="2016-11" db="EMBL/GenBank/DDBJ databases">
        <authorList>
            <person name="Varghese N."/>
            <person name="Submissions S."/>
        </authorList>
    </citation>
    <scope>NUCLEOTIDE SEQUENCE [LARGE SCALE GENOMIC DNA]</scope>
    <source>
        <strain evidence="1">DSM 16785</strain>
    </source>
</reference>
<accession>A0A1M4TZ83</accession>
<gene>
    <name evidence="1" type="ORF">SAMN02745164_00557</name>
</gene>
<proteinExistence type="predicted"/>
<evidence type="ECO:0000313" key="1">
    <source>
        <dbReference type="EMBL" id="SHE49656.1"/>
    </source>
</evidence>
<dbReference type="RefSeq" id="WP_072863216.1">
    <property type="nucleotide sequence ID" value="NZ_FQUI01000005.1"/>
</dbReference>
<dbReference type="AlphaFoldDB" id="A0A1M4TZ83"/>
<organism evidence="1 2">
    <name type="scientific">Marinitoga hydrogenitolerans (strain DSM 16785 / JCM 12826 / AT1271)</name>
    <dbReference type="NCBI Taxonomy" id="1122195"/>
    <lineage>
        <taxon>Bacteria</taxon>
        <taxon>Thermotogati</taxon>
        <taxon>Thermotogota</taxon>
        <taxon>Thermotogae</taxon>
        <taxon>Petrotogales</taxon>
        <taxon>Petrotogaceae</taxon>
        <taxon>Marinitoga</taxon>
    </lineage>
</organism>